<reference evidence="11" key="2">
    <citation type="submission" date="2007-04" db="EMBL/GenBank/DDBJ databases">
        <title>Complete genome sequence of the nitrogen-fixing bacterium Azorhizobium caulinodans ORS571.</title>
        <authorList>
            <person name="Lee K.B."/>
            <person name="Backer P.D."/>
            <person name="Aono T."/>
            <person name="Liu C.T."/>
            <person name="Suzuki S."/>
            <person name="Suzuki T."/>
            <person name="Kaneko T."/>
            <person name="Yamada M."/>
            <person name="Tabata S."/>
            <person name="Kupfer D.M."/>
            <person name="Najar F.Z."/>
            <person name="Wiley G.B."/>
            <person name="Roe B."/>
            <person name="Binnewies T."/>
            <person name="Ussery D."/>
            <person name="Vereecke D."/>
            <person name="Gevers D."/>
            <person name="Holsters M."/>
            <person name="Oyaizu H."/>
        </authorList>
    </citation>
    <scope>NUCLEOTIDE SEQUENCE [LARGE SCALE GENOMIC DNA]</scope>
    <source>
        <strain evidence="11">ATCC 43989 / DSM 5975 / JCM 20966 / LMG 6465 / NBRC 14845 / NCIMB 13405 / ORS 571</strain>
    </source>
</reference>
<evidence type="ECO:0000256" key="8">
    <source>
        <dbReference type="ARBA" id="ARBA00023136"/>
    </source>
</evidence>
<keyword evidence="3" id="KW-0813">Transport</keyword>
<dbReference type="KEGG" id="azc:AZC_3874"/>
<keyword evidence="11" id="KW-1185">Reference proteome</keyword>
<dbReference type="SMART" id="SM00382">
    <property type="entry name" value="AAA"/>
    <property type="match status" value="1"/>
</dbReference>
<dbReference type="InterPro" id="IPR003593">
    <property type="entry name" value="AAA+_ATPase"/>
</dbReference>
<evidence type="ECO:0000256" key="4">
    <source>
        <dbReference type="ARBA" id="ARBA00022475"/>
    </source>
</evidence>
<dbReference type="GO" id="GO:0005886">
    <property type="term" value="C:plasma membrane"/>
    <property type="evidence" value="ECO:0007669"/>
    <property type="project" value="UniProtKB-SubCell"/>
</dbReference>
<keyword evidence="8" id="KW-0472">Membrane</keyword>
<dbReference type="InterPro" id="IPR050086">
    <property type="entry name" value="MetN_ABC_transporter-like"/>
</dbReference>
<dbReference type="STRING" id="438753.AZC_3874"/>
<dbReference type="GO" id="GO:0016887">
    <property type="term" value="F:ATP hydrolysis activity"/>
    <property type="evidence" value="ECO:0007669"/>
    <property type="project" value="InterPro"/>
</dbReference>
<evidence type="ECO:0000313" key="10">
    <source>
        <dbReference type="EMBL" id="BAF89872.1"/>
    </source>
</evidence>
<reference evidence="10 11" key="6">
    <citation type="journal article" date="2011" name="Appl. Environ. Microbiol.">
        <title>Involvement of the azorhizobial chromosome partition gene (parA) in the onset of bacteroid differentiation during Sesbania rostrata stem nodule development.</title>
        <authorList>
            <person name="Liu CT."/>
            <person name="Lee KB."/>
            <person name="Wang YS."/>
            <person name="Peng MH."/>
            <person name="Lee KT."/>
            <person name="Suzuki S."/>
            <person name="Suzuki T."/>
            <person name="Oyaizu H."/>
        </authorList>
    </citation>
    <scope>NUCLEOTIDE SEQUENCE [LARGE SCALE GENOMIC DNA]</scope>
    <source>
        <strain evidence="11">ATCC 43989 / DSM 5975 / JCM 20966 / LMG 6465 / NBRC 14845 / NCIMB 13405 / ORS 571</strain>
    </source>
</reference>
<dbReference type="FunFam" id="3.40.50.300:FF:000020">
    <property type="entry name" value="Amino acid ABC transporter ATP-binding component"/>
    <property type="match status" value="1"/>
</dbReference>
<evidence type="ECO:0000256" key="2">
    <source>
        <dbReference type="ARBA" id="ARBA00005417"/>
    </source>
</evidence>
<evidence type="ECO:0000256" key="5">
    <source>
        <dbReference type="ARBA" id="ARBA00022741"/>
    </source>
</evidence>
<organism evidence="10 11">
    <name type="scientific">Azorhizobium caulinodans (strain ATCC 43989 / DSM 5975 / JCM 20966 / LMG 6465 / NBRC 14845 / NCIMB 13405 / ORS 571)</name>
    <dbReference type="NCBI Taxonomy" id="438753"/>
    <lineage>
        <taxon>Bacteria</taxon>
        <taxon>Pseudomonadati</taxon>
        <taxon>Pseudomonadota</taxon>
        <taxon>Alphaproteobacteria</taxon>
        <taxon>Hyphomicrobiales</taxon>
        <taxon>Xanthobacteraceae</taxon>
        <taxon>Azorhizobium</taxon>
    </lineage>
</organism>
<evidence type="ECO:0000313" key="11">
    <source>
        <dbReference type="Proteomes" id="UP000000270"/>
    </source>
</evidence>
<dbReference type="PROSITE" id="PS50893">
    <property type="entry name" value="ABC_TRANSPORTER_2"/>
    <property type="match status" value="1"/>
</dbReference>
<dbReference type="PIRSF" id="PIRSF039085">
    <property type="entry name" value="ABC_ATPase_HisP"/>
    <property type="match status" value="1"/>
</dbReference>
<reference evidence="10 11" key="1">
    <citation type="journal article" date="2007" name="Appl. Environ. Microbiol.">
        <title>Rhizobial factors required for stem nodule maturation and maintenance in Sesbania rostrata-Azorhizobium caulinodans ORS571 symbiosis.</title>
        <authorList>
            <person name="Suzuki S."/>
            <person name="Aono T."/>
            <person name="Lee KB."/>
            <person name="Suzuki T."/>
            <person name="Liu CT."/>
            <person name="Miwa H."/>
            <person name="Wakao S."/>
            <person name="Iki T."/>
            <person name="Oyaizu H."/>
        </authorList>
    </citation>
    <scope>NUCLEOTIDE SEQUENCE [LARGE SCALE GENOMIC DNA]</scope>
    <source>
        <strain evidence="11">ATCC 43989 / DSM 5975 / JCM 20966 / LMG 6465 / NBRC 14845 / NCIMB 13405 / ORS 571</strain>
    </source>
</reference>
<comment type="subcellular location">
    <subcellularLocation>
        <location evidence="1">Cell membrane</location>
        <topology evidence="1">Peripheral membrane protein</topology>
    </subcellularLocation>
</comment>
<keyword evidence="7" id="KW-0029">Amino-acid transport</keyword>
<reference evidence="10 11" key="3">
    <citation type="journal article" date="2008" name="BMC Genomics">
        <title>The genome of the versatile nitrogen fixer Azorhizobium caulinodans ORS571.</title>
        <authorList>
            <person name="Lee KB."/>
            <person name="Backer P.D."/>
            <person name="Aono T."/>
            <person name="Liu CT."/>
            <person name="Suzuki S."/>
            <person name="Suzuki T."/>
            <person name="Kaneko T."/>
            <person name="Yamada M."/>
            <person name="Tabata S."/>
            <person name="Kupfer D.M."/>
            <person name="Najar F.Z."/>
            <person name="Wiley G.B."/>
            <person name="Roe B."/>
            <person name="Binnewies T.T."/>
            <person name="Ussery D.W."/>
            <person name="D'Haeze W."/>
            <person name="Herder J.D."/>
            <person name="Gevers D."/>
            <person name="Vereecke D."/>
            <person name="Holsters M."/>
            <person name="Oyaizu H."/>
        </authorList>
    </citation>
    <scope>NUCLEOTIDE SEQUENCE [LARGE SCALE GENOMIC DNA]</scope>
    <source>
        <strain evidence="11">ATCC 43989 / DSM 5975 / JCM 20966 / LMG 6465 / NBRC 14845 / NCIMB 13405 / ORS 571</strain>
    </source>
</reference>
<keyword evidence="4" id="KW-1003">Cell membrane</keyword>
<dbReference type="HOGENOM" id="CLU_000604_1_22_5"/>
<gene>
    <name evidence="10" type="ordered locus">AZC_3874</name>
</gene>
<protein>
    <submittedName>
        <fullName evidence="10">Amino acid ABC transporter ATP-binding protein</fullName>
    </submittedName>
</protein>
<evidence type="ECO:0000256" key="3">
    <source>
        <dbReference type="ARBA" id="ARBA00022448"/>
    </source>
</evidence>
<evidence type="ECO:0000256" key="7">
    <source>
        <dbReference type="ARBA" id="ARBA00022970"/>
    </source>
</evidence>
<dbReference type="AlphaFoldDB" id="A8IK87"/>
<reference evidence="10 11" key="5">
    <citation type="journal article" date="2010" name="Appl. Environ. Microbiol.">
        <title>phrR-like gene praR of Azorhizobium caulinodans ORS571 is essential for symbiosis with Sesbania rostrata and is involved in expression of reb genes.</title>
        <authorList>
            <person name="Akiba N."/>
            <person name="Aono T."/>
            <person name="Toyazaki H."/>
            <person name="Sato S."/>
            <person name="Oyaizu H."/>
        </authorList>
    </citation>
    <scope>NUCLEOTIDE SEQUENCE [LARGE SCALE GENOMIC DNA]</scope>
    <source>
        <strain evidence="11">ATCC 43989 / DSM 5975 / JCM 20966 / LMG 6465 / NBRC 14845 / NCIMB 13405 / ORS 571</strain>
    </source>
</reference>
<dbReference type="InterPro" id="IPR027417">
    <property type="entry name" value="P-loop_NTPase"/>
</dbReference>
<feature type="domain" description="ABC transporter" evidence="9">
    <location>
        <begin position="9"/>
        <end position="244"/>
    </location>
</feature>
<sequence length="249" mass="27036">MNGAGRALVQVRGLYKAFGAVTVLHGIDLDVKEGEVVVIIGPSGSGKSTFIRCINGLEAPTAGRITVEGHMAEAGNRKALDALRSDIGMVFQDYTLFPHLTVLENILLAPRLRGRLKGEAALRRVMELLDLVRLPHKAQAYPAELSGGQQQRVAIVRALAMSPRVMLFDEPTSALDPETVADVLVVMRDLAVRGMTMMIVTHEMGFAREVADKVVFMDGGKIIEEGPPAQLFGNPQQARTRAFFGKILH</sequence>
<evidence type="ECO:0000259" key="9">
    <source>
        <dbReference type="PROSITE" id="PS50893"/>
    </source>
</evidence>
<dbReference type="eggNOG" id="COG1126">
    <property type="taxonomic scope" value="Bacteria"/>
</dbReference>
<dbReference type="CDD" id="cd03262">
    <property type="entry name" value="ABC_HisP_GlnQ"/>
    <property type="match status" value="1"/>
</dbReference>
<reference evidence="10 11" key="4">
    <citation type="journal article" date="2009" name="Appl. Environ. Microbiol.">
        <title>Comparative genome-wide transcriptional profiling of Azorhizobium caulinodans ORS571 grown under free-living and symbiotic conditions.</title>
        <authorList>
            <person name="Tsukada S."/>
            <person name="Aono T."/>
            <person name="Akiba N."/>
            <person name="Lee KB."/>
            <person name="Liu CT."/>
            <person name="Toyazaki H."/>
            <person name="Oyaizu H."/>
        </authorList>
    </citation>
    <scope>NUCLEOTIDE SEQUENCE [LARGE SCALE GENOMIC DNA]</scope>
    <source>
        <strain evidence="11">ATCC 43989 / DSM 5975 / JCM 20966 / LMG 6465 / NBRC 14845 / NCIMB 13405 / ORS 571</strain>
    </source>
</reference>
<name>A8IK87_AZOC5</name>
<keyword evidence="5" id="KW-0547">Nucleotide-binding</keyword>
<dbReference type="PANTHER" id="PTHR43166:SF9">
    <property type="entry name" value="GLUTAMATE_ASPARTATE IMPORT ATP-BINDING PROTEIN GLTL"/>
    <property type="match status" value="1"/>
</dbReference>
<dbReference type="GO" id="GO:0005524">
    <property type="term" value="F:ATP binding"/>
    <property type="evidence" value="ECO:0007669"/>
    <property type="project" value="UniProtKB-KW"/>
</dbReference>
<accession>A8IK87</accession>
<dbReference type="RefSeq" id="WP_012172394.1">
    <property type="nucleotide sequence ID" value="NC_009937.1"/>
</dbReference>
<proteinExistence type="inferred from homology"/>
<dbReference type="Pfam" id="PF00005">
    <property type="entry name" value="ABC_tran"/>
    <property type="match status" value="1"/>
</dbReference>
<keyword evidence="6 10" id="KW-0067">ATP-binding</keyword>
<dbReference type="Proteomes" id="UP000000270">
    <property type="component" value="Chromosome"/>
</dbReference>
<evidence type="ECO:0000256" key="6">
    <source>
        <dbReference type="ARBA" id="ARBA00022840"/>
    </source>
</evidence>
<dbReference type="InterPro" id="IPR003439">
    <property type="entry name" value="ABC_transporter-like_ATP-bd"/>
</dbReference>
<dbReference type="GO" id="GO:0015424">
    <property type="term" value="F:ABC-type amino acid transporter activity"/>
    <property type="evidence" value="ECO:0007669"/>
    <property type="project" value="InterPro"/>
</dbReference>
<dbReference type="SUPFAM" id="SSF52540">
    <property type="entry name" value="P-loop containing nucleoside triphosphate hydrolases"/>
    <property type="match status" value="1"/>
</dbReference>
<dbReference type="PANTHER" id="PTHR43166">
    <property type="entry name" value="AMINO ACID IMPORT ATP-BINDING PROTEIN"/>
    <property type="match status" value="1"/>
</dbReference>
<dbReference type="PROSITE" id="PS00211">
    <property type="entry name" value="ABC_TRANSPORTER_1"/>
    <property type="match status" value="1"/>
</dbReference>
<comment type="similarity">
    <text evidence="2">Belongs to the ABC transporter superfamily.</text>
</comment>
<dbReference type="InterPro" id="IPR030679">
    <property type="entry name" value="ABC_ATPase_HisP-typ"/>
</dbReference>
<dbReference type="InterPro" id="IPR017871">
    <property type="entry name" value="ABC_transporter-like_CS"/>
</dbReference>
<dbReference type="EMBL" id="AP009384">
    <property type="protein sequence ID" value="BAF89872.1"/>
    <property type="molecule type" value="Genomic_DNA"/>
</dbReference>
<evidence type="ECO:0000256" key="1">
    <source>
        <dbReference type="ARBA" id="ARBA00004202"/>
    </source>
</evidence>
<dbReference type="Gene3D" id="3.40.50.300">
    <property type="entry name" value="P-loop containing nucleotide triphosphate hydrolases"/>
    <property type="match status" value="1"/>
</dbReference>